<evidence type="ECO:0000313" key="2">
    <source>
        <dbReference type="Proteomes" id="UP000050640"/>
    </source>
</evidence>
<dbReference type="InterPro" id="IPR034596">
    <property type="entry name" value="Ribosomal_mL52"/>
</dbReference>
<sequence>MRFMHILHPPSVGSICNTRRSYRFRFLRDFKKNEPELRTVPTKWKGRVQWWKEPIYIAPHVNVLQKGIDFTFQDGRPIYVTSLDELRRKKEQIELGKRIVKLLGEVHEAEEMYKQRLEAEKQENERRLAVMPLPKGTQEIS</sequence>
<reference evidence="3" key="1">
    <citation type="submission" date="2017-02" db="UniProtKB">
        <authorList>
            <consortium name="WormBaseParasite"/>
        </authorList>
    </citation>
    <scope>IDENTIFICATION</scope>
</reference>
<dbReference type="AlphaFoldDB" id="A0A0R3RT43"/>
<dbReference type="GO" id="GO:0005762">
    <property type="term" value="C:mitochondrial large ribosomal subunit"/>
    <property type="evidence" value="ECO:0007669"/>
    <property type="project" value="InterPro"/>
</dbReference>
<dbReference type="Pfam" id="PF18699">
    <property type="entry name" value="MRPL52"/>
    <property type="match status" value="1"/>
</dbReference>
<organism evidence="2 3">
    <name type="scientific">Elaeophora elaphi</name>
    <dbReference type="NCBI Taxonomy" id="1147741"/>
    <lineage>
        <taxon>Eukaryota</taxon>
        <taxon>Metazoa</taxon>
        <taxon>Ecdysozoa</taxon>
        <taxon>Nematoda</taxon>
        <taxon>Chromadorea</taxon>
        <taxon>Rhabditida</taxon>
        <taxon>Spirurina</taxon>
        <taxon>Spiruromorpha</taxon>
        <taxon>Filarioidea</taxon>
        <taxon>Onchocercidae</taxon>
        <taxon>Elaeophora</taxon>
    </lineage>
</organism>
<dbReference type="WBParaSite" id="EEL_0000508501-mRNA-1">
    <property type="protein sequence ID" value="EEL_0000508501-mRNA-1"/>
    <property type="gene ID" value="EEL_0000508501"/>
</dbReference>
<protein>
    <submittedName>
        <fullName evidence="3">39S ribosomal protein L52, mitochondrial</fullName>
    </submittedName>
</protein>
<keyword evidence="2" id="KW-1185">Reference proteome</keyword>
<dbReference type="GO" id="GO:0003735">
    <property type="term" value="F:structural constituent of ribosome"/>
    <property type="evidence" value="ECO:0007669"/>
    <property type="project" value="InterPro"/>
</dbReference>
<accession>A0A0R3RT43</accession>
<dbReference type="Proteomes" id="UP000050640">
    <property type="component" value="Unplaced"/>
</dbReference>
<evidence type="ECO:0000313" key="3">
    <source>
        <dbReference type="WBParaSite" id="EEL_0000508501-mRNA-1"/>
    </source>
</evidence>
<proteinExistence type="predicted"/>
<name>A0A0R3RT43_9BILA</name>
<feature type="region of interest" description="Disordered" evidence="1">
    <location>
        <begin position="121"/>
        <end position="141"/>
    </location>
</feature>
<evidence type="ECO:0000256" key="1">
    <source>
        <dbReference type="SAM" id="MobiDB-lite"/>
    </source>
</evidence>
<dbReference type="GO" id="GO:0032543">
    <property type="term" value="P:mitochondrial translation"/>
    <property type="evidence" value="ECO:0007669"/>
    <property type="project" value="InterPro"/>
</dbReference>